<evidence type="ECO:0000313" key="1">
    <source>
        <dbReference type="EMBL" id="KAG2630683.1"/>
    </source>
</evidence>
<organism evidence="1 2">
    <name type="scientific">Panicum virgatum</name>
    <name type="common">Blackwell switchgrass</name>
    <dbReference type="NCBI Taxonomy" id="38727"/>
    <lineage>
        <taxon>Eukaryota</taxon>
        <taxon>Viridiplantae</taxon>
        <taxon>Streptophyta</taxon>
        <taxon>Embryophyta</taxon>
        <taxon>Tracheophyta</taxon>
        <taxon>Spermatophyta</taxon>
        <taxon>Magnoliopsida</taxon>
        <taxon>Liliopsida</taxon>
        <taxon>Poales</taxon>
        <taxon>Poaceae</taxon>
        <taxon>PACMAD clade</taxon>
        <taxon>Panicoideae</taxon>
        <taxon>Panicodae</taxon>
        <taxon>Paniceae</taxon>
        <taxon>Panicinae</taxon>
        <taxon>Panicum</taxon>
        <taxon>Panicum sect. Hiantes</taxon>
    </lineage>
</organism>
<reference evidence="1" key="1">
    <citation type="submission" date="2020-05" db="EMBL/GenBank/DDBJ databases">
        <title>WGS assembly of Panicum virgatum.</title>
        <authorList>
            <person name="Lovell J.T."/>
            <person name="Jenkins J."/>
            <person name="Shu S."/>
            <person name="Juenger T.E."/>
            <person name="Schmutz J."/>
        </authorList>
    </citation>
    <scope>NUCLEOTIDE SEQUENCE</scope>
    <source>
        <strain evidence="1">AP13</strain>
    </source>
</reference>
<proteinExistence type="predicted"/>
<accession>A0A8T0VD16</accession>
<comment type="caution">
    <text evidence="1">The sequence shown here is derived from an EMBL/GenBank/DDBJ whole genome shotgun (WGS) entry which is preliminary data.</text>
</comment>
<gene>
    <name evidence="1" type="ORF">PVAP13_3KG543150</name>
</gene>
<protein>
    <submittedName>
        <fullName evidence="1">Uncharacterized protein</fullName>
    </submittedName>
</protein>
<dbReference type="EMBL" id="CM029041">
    <property type="protein sequence ID" value="KAG2630683.1"/>
    <property type="molecule type" value="Genomic_DNA"/>
</dbReference>
<sequence length="185" mass="20513">MYNGYAITIPCRSPVYPCAPGPAESSSPPSPSVAAPRTVPAPAWPPFKARRAVLPLLELFLLPSPATLPPHLLLLLPIIISSHTTPNSQERKRREREKKVKEALQIYFWPHQNSVQKRAEPTKSQVPVSSVLSLSISSYPFLFFSIVFSVPCTSFCLHESKRICYFCPYRALSPLSSTHSPRSAG</sequence>
<keyword evidence="2" id="KW-1185">Reference proteome</keyword>
<dbReference type="AlphaFoldDB" id="A0A8T0VD16"/>
<name>A0A8T0VD16_PANVG</name>
<dbReference type="Proteomes" id="UP000823388">
    <property type="component" value="Chromosome 3K"/>
</dbReference>
<evidence type="ECO:0000313" key="2">
    <source>
        <dbReference type="Proteomes" id="UP000823388"/>
    </source>
</evidence>